<evidence type="ECO:0000256" key="1">
    <source>
        <dbReference type="ARBA" id="ARBA00022553"/>
    </source>
</evidence>
<dbReference type="Gene3D" id="6.10.250.690">
    <property type="match status" value="1"/>
</dbReference>
<dbReference type="EMBL" id="FMJE01000002">
    <property type="protein sequence ID" value="SCM78916.1"/>
    <property type="molecule type" value="Genomic_DNA"/>
</dbReference>
<protein>
    <submittedName>
        <fullName evidence="10">Transcriptional activator protein CopR</fullName>
    </submittedName>
</protein>
<organism evidence="10">
    <name type="scientific">uncultured Sporomusa sp</name>
    <dbReference type="NCBI Taxonomy" id="307249"/>
    <lineage>
        <taxon>Bacteria</taxon>
        <taxon>Bacillati</taxon>
        <taxon>Bacillota</taxon>
        <taxon>Negativicutes</taxon>
        <taxon>Selenomonadales</taxon>
        <taxon>Sporomusaceae</taxon>
        <taxon>Sporomusa</taxon>
        <taxon>environmental samples</taxon>
    </lineage>
</organism>
<evidence type="ECO:0000256" key="3">
    <source>
        <dbReference type="ARBA" id="ARBA00023015"/>
    </source>
</evidence>
<evidence type="ECO:0000313" key="10">
    <source>
        <dbReference type="EMBL" id="SCM78916.1"/>
    </source>
</evidence>
<evidence type="ECO:0000259" key="8">
    <source>
        <dbReference type="PROSITE" id="PS50110"/>
    </source>
</evidence>
<dbReference type="CDD" id="cd00383">
    <property type="entry name" value="trans_reg_C"/>
    <property type="match status" value="1"/>
</dbReference>
<keyword evidence="1 6" id="KW-0597">Phosphoprotein</keyword>
<reference evidence="10" key="1">
    <citation type="submission" date="2016-08" db="EMBL/GenBank/DDBJ databases">
        <authorList>
            <person name="Seilhamer J.J."/>
        </authorList>
    </citation>
    <scope>NUCLEOTIDE SEQUENCE</scope>
    <source>
        <strain evidence="10">86</strain>
    </source>
</reference>
<dbReference type="GO" id="GO:0005829">
    <property type="term" value="C:cytosol"/>
    <property type="evidence" value="ECO:0007669"/>
    <property type="project" value="TreeGrafter"/>
</dbReference>
<feature type="modified residue" description="4-aspartylphosphate" evidence="6">
    <location>
        <position position="51"/>
    </location>
</feature>
<sequence>MRILLVEDERDLQQLLKKRLAQSGYAVDAVADGWEAQDYLAAMQYDLIILDWMLPGLDGISLLAKFRRTDLTTPVLLLTAKDNIEDRVTGLDAGADDYLIKPFAFDELLARIRALMRRPGNVRADTICVADLMVNFSSRTVTRGEKQISLSSKEFAVLEYLIRNQGIVLSKEKIEEHIWNYDFSGSSNVINVYIRYLRKKIDDDFDLKLIHTVRGAGYVLQERL</sequence>
<dbReference type="FunFam" id="3.40.50.2300:FF:000002">
    <property type="entry name" value="DNA-binding response regulator PhoP"/>
    <property type="match status" value="1"/>
</dbReference>
<keyword evidence="4 7" id="KW-0238">DNA-binding</keyword>
<evidence type="ECO:0000256" key="7">
    <source>
        <dbReference type="PROSITE-ProRule" id="PRU01091"/>
    </source>
</evidence>
<dbReference type="InterPro" id="IPR001867">
    <property type="entry name" value="OmpR/PhoB-type_DNA-bd"/>
</dbReference>
<dbReference type="InterPro" id="IPR011006">
    <property type="entry name" value="CheY-like_superfamily"/>
</dbReference>
<evidence type="ECO:0000256" key="2">
    <source>
        <dbReference type="ARBA" id="ARBA00023012"/>
    </source>
</evidence>
<dbReference type="Pfam" id="PF00486">
    <property type="entry name" value="Trans_reg_C"/>
    <property type="match status" value="1"/>
</dbReference>
<dbReference type="PANTHER" id="PTHR48111">
    <property type="entry name" value="REGULATOR OF RPOS"/>
    <property type="match status" value="1"/>
</dbReference>
<keyword evidence="5" id="KW-0804">Transcription</keyword>
<keyword evidence="3" id="KW-0805">Transcription regulation</keyword>
<name>A0A212LN03_9FIRM</name>
<evidence type="ECO:0000259" key="9">
    <source>
        <dbReference type="PROSITE" id="PS51755"/>
    </source>
</evidence>
<dbReference type="InterPro" id="IPR039420">
    <property type="entry name" value="WalR-like"/>
</dbReference>
<evidence type="ECO:0000256" key="5">
    <source>
        <dbReference type="ARBA" id="ARBA00023163"/>
    </source>
</evidence>
<dbReference type="Gene3D" id="3.40.50.2300">
    <property type="match status" value="1"/>
</dbReference>
<dbReference type="FunFam" id="1.10.10.10:FF:000005">
    <property type="entry name" value="Two-component system response regulator"/>
    <property type="match status" value="1"/>
</dbReference>
<dbReference type="SUPFAM" id="SSF52172">
    <property type="entry name" value="CheY-like"/>
    <property type="match status" value="1"/>
</dbReference>
<gene>
    <name evidence="10" type="primary">copR</name>
    <name evidence="10" type="ORF">KL86SPO_20305</name>
</gene>
<dbReference type="PROSITE" id="PS51755">
    <property type="entry name" value="OMPR_PHOB"/>
    <property type="match status" value="1"/>
</dbReference>
<dbReference type="GO" id="GO:0032993">
    <property type="term" value="C:protein-DNA complex"/>
    <property type="evidence" value="ECO:0007669"/>
    <property type="project" value="TreeGrafter"/>
</dbReference>
<proteinExistence type="predicted"/>
<dbReference type="PROSITE" id="PS50110">
    <property type="entry name" value="RESPONSE_REGULATORY"/>
    <property type="match status" value="1"/>
</dbReference>
<dbReference type="Pfam" id="PF00072">
    <property type="entry name" value="Response_reg"/>
    <property type="match status" value="1"/>
</dbReference>
<dbReference type="AlphaFoldDB" id="A0A212LN03"/>
<dbReference type="SMART" id="SM00448">
    <property type="entry name" value="REC"/>
    <property type="match status" value="1"/>
</dbReference>
<dbReference type="Gene3D" id="1.10.10.10">
    <property type="entry name" value="Winged helix-like DNA-binding domain superfamily/Winged helix DNA-binding domain"/>
    <property type="match status" value="1"/>
</dbReference>
<keyword evidence="2" id="KW-0902">Two-component regulatory system</keyword>
<dbReference type="GO" id="GO:0000156">
    <property type="term" value="F:phosphorelay response regulator activity"/>
    <property type="evidence" value="ECO:0007669"/>
    <property type="project" value="TreeGrafter"/>
</dbReference>
<dbReference type="InterPro" id="IPR036388">
    <property type="entry name" value="WH-like_DNA-bd_sf"/>
</dbReference>
<feature type="domain" description="OmpR/PhoB-type" evidence="9">
    <location>
        <begin position="124"/>
        <end position="222"/>
    </location>
</feature>
<feature type="domain" description="Response regulatory" evidence="8">
    <location>
        <begin position="2"/>
        <end position="116"/>
    </location>
</feature>
<evidence type="ECO:0000256" key="6">
    <source>
        <dbReference type="PROSITE-ProRule" id="PRU00169"/>
    </source>
</evidence>
<dbReference type="RefSeq" id="WP_288183308.1">
    <property type="nucleotide sequence ID" value="NZ_LT608335.1"/>
</dbReference>
<dbReference type="GO" id="GO:0006355">
    <property type="term" value="P:regulation of DNA-templated transcription"/>
    <property type="evidence" value="ECO:0007669"/>
    <property type="project" value="InterPro"/>
</dbReference>
<evidence type="ECO:0000256" key="4">
    <source>
        <dbReference type="ARBA" id="ARBA00023125"/>
    </source>
</evidence>
<dbReference type="PANTHER" id="PTHR48111:SF22">
    <property type="entry name" value="REGULATOR OF RPOS"/>
    <property type="match status" value="1"/>
</dbReference>
<dbReference type="InterPro" id="IPR001789">
    <property type="entry name" value="Sig_transdc_resp-reg_receiver"/>
</dbReference>
<accession>A0A212LN03</accession>
<dbReference type="SMART" id="SM00862">
    <property type="entry name" value="Trans_reg_C"/>
    <property type="match status" value="1"/>
</dbReference>
<feature type="DNA-binding region" description="OmpR/PhoB-type" evidence="7">
    <location>
        <begin position="124"/>
        <end position="222"/>
    </location>
</feature>
<dbReference type="GO" id="GO:0000976">
    <property type="term" value="F:transcription cis-regulatory region binding"/>
    <property type="evidence" value="ECO:0007669"/>
    <property type="project" value="TreeGrafter"/>
</dbReference>